<dbReference type="HOGENOM" id="CLU_2590178_0_0_1"/>
<dbReference type="Proteomes" id="UP000001194">
    <property type="component" value="Unassembled WGS sequence"/>
</dbReference>
<dbReference type="GeneID" id="6086163"/>
<feature type="region of interest" description="Disordered" evidence="1">
    <location>
        <begin position="25"/>
        <end position="59"/>
    </location>
</feature>
<sequence>MSTHLMAPTYGLAEQAAIIIRAAQNPPGSTATNGSSVASSATPSATTKTTTKTSGAESLRGKGAWAVWVVMSLVAVVGVF</sequence>
<dbReference type="InParanoid" id="B0E2U6"/>
<evidence type="ECO:0000313" key="2">
    <source>
        <dbReference type="EMBL" id="EDQ98843.1"/>
    </source>
</evidence>
<evidence type="ECO:0000256" key="1">
    <source>
        <dbReference type="SAM" id="MobiDB-lite"/>
    </source>
</evidence>
<dbReference type="RefSeq" id="XP_001890514.1">
    <property type="nucleotide sequence ID" value="XM_001890479.1"/>
</dbReference>
<proteinExistence type="predicted"/>
<keyword evidence="3" id="KW-1185">Reference proteome</keyword>
<accession>B0E2U6</accession>
<name>B0E2U6_LACBS</name>
<dbReference type="AlphaFoldDB" id="B0E2U6"/>
<organism evidence="3">
    <name type="scientific">Laccaria bicolor (strain S238N-H82 / ATCC MYA-4686)</name>
    <name type="common">Bicoloured deceiver</name>
    <name type="synonym">Laccaria laccata var. bicolor</name>
    <dbReference type="NCBI Taxonomy" id="486041"/>
    <lineage>
        <taxon>Eukaryota</taxon>
        <taxon>Fungi</taxon>
        <taxon>Dikarya</taxon>
        <taxon>Basidiomycota</taxon>
        <taxon>Agaricomycotina</taxon>
        <taxon>Agaricomycetes</taxon>
        <taxon>Agaricomycetidae</taxon>
        <taxon>Agaricales</taxon>
        <taxon>Agaricineae</taxon>
        <taxon>Hydnangiaceae</taxon>
        <taxon>Laccaria</taxon>
    </lineage>
</organism>
<gene>
    <name evidence="2" type="ORF">LACBIDRAFT_296097</name>
</gene>
<protein>
    <submittedName>
        <fullName evidence="2">Predicted protein</fullName>
    </submittedName>
</protein>
<dbReference type="KEGG" id="lbc:LACBIDRAFT_296097"/>
<dbReference type="EMBL" id="DS547190">
    <property type="protein sequence ID" value="EDQ98843.1"/>
    <property type="molecule type" value="Genomic_DNA"/>
</dbReference>
<feature type="compositionally biased region" description="Low complexity" evidence="1">
    <location>
        <begin position="35"/>
        <end position="58"/>
    </location>
</feature>
<evidence type="ECO:0000313" key="3">
    <source>
        <dbReference type="Proteomes" id="UP000001194"/>
    </source>
</evidence>
<reference evidence="2 3" key="1">
    <citation type="journal article" date="2008" name="Nature">
        <title>The genome of Laccaria bicolor provides insights into mycorrhizal symbiosis.</title>
        <authorList>
            <person name="Martin F."/>
            <person name="Aerts A."/>
            <person name="Ahren D."/>
            <person name="Brun A."/>
            <person name="Danchin E.G.J."/>
            <person name="Duchaussoy F."/>
            <person name="Gibon J."/>
            <person name="Kohler A."/>
            <person name="Lindquist E."/>
            <person name="Pereda V."/>
            <person name="Salamov A."/>
            <person name="Shapiro H.J."/>
            <person name="Wuyts J."/>
            <person name="Blaudez D."/>
            <person name="Buee M."/>
            <person name="Brokstein P."/>
            <person name="Canbaeck B."/>
            <person name="Cohen D."/>
            <person name="Courty P.E."/>
            <person name="Coutinho P.M."/>
            <person name="Delaruelle C."/>
            <person name="Detter J.C."/>
            <person name="Deveau A."/>
            <person name="DiFazio S."/>
            <person name="Duplessis S."/>
            <person name="Fraissinet-Tachet L."/>
            <person name="Lucic E."/>
            <person name="Frey-Klett P."/>
            <person name="Fourrey C."/>
            <person name="Feussner I."/>
            <person name="Gay G."/>
            <person name="Grimwood J."/>
            <person name="Hoegger P.J."/>
            <person name="Jain P."/>
            <person name="Kilaru S."/>
            <person name="Labbe J."/>
            <person name="Lin Y.C."/>
            <person name="Legue V."/>
            <person name="Le Tacon F."/>
            <person name="Marmeisse R."/>
            <person name="Melayah D."/>
            <person name="Montanini B."/>
            <person name="Muratet M."/>
            <person name="Nehls U."/>
            <person name="Niculita-Hirzel H."/>
            <person name="Oudot-Le Secq M.P."/>
            <person name="Peter M."/>
            <person name="Quesneville H."/>
            <person name="Rajashekar B."/>
            <person name="Reich M."/>
            <person name="Rouhier N."/>
            <person name="Schmutz J."/>
            <person name="Yin T."/>
            <person name="Chalot M."/>
            <person name="Henrissat B."/>
            <person name="Kuees U."/>
            <person name="Lucas S."/>
            <person name="Van de Peer Y."/>
            <person name="Podila G.K."/>
            <person name="Polle A."/>
            <person name="Pukkila P.J."/>
            <person name="Richardson P.M."/>
            <person name="Rouze P."/>
            <person name="Sanders I.R."/>
            <person name="Stajich J.E."/>
            <person name="Tunlid A."/>
            <person name="Tuskan G."/>
            <person name="Grigoriev I.V."/>
        </authorList>
    </citation>
    <scope>NUCLEOTIDE SEQUENCE [LARGE SCALE GENOMIC DNA]</scope>
    <source>
        <strain evidence="3">S238N-H82 / ATCC MYA-4686</strain>
    </source>
</reference>